<evidence type="ECO:0000256" key="1">
    <source>
        <dbReference type="SAM" id="Phobius"/>
    </source>
</evidence>
<feature type="non-terminal residue" evidence="2">
    <location>
        <position position="83"/>
    </location>
</feature>
<feature type="transmembrane region" description="Helical" evidence="1">
    <location>
        <begin position="43"/>
        <end position="65"/>
    </location>
</feature>
<accession>A0ABP1B5C1</accession>
<evidence type="ECO:0000313" key="3">
    <source>
        <dbReference type="Proteomes" id="UP001497522"/>
    </source>
</evidence>
<dbReference type="EMBL" id="OZ023720">
    <property type="protein sequence ID" value="CAK9870200.1"/>
    <property type="molecule type" value="Genomic_DNA"/>
</dbReference>
<name>A0ABP1B5C1_9BRYO</name>
<organism evidence="2 3">
    <name type="scientific">Sphagnum jensenii</name>
    <dbReference type="NCBI Taxonomy" id="128206"/>
    <lineage>
        <taxon>Eukaryota</taxon>
        <taxon>Viridiplantae</taxon>
        <taxon>Streptophyta</taxon>
        <taxon>Embryophyta</taxon>
        <taxon>Bryophyta</taxon>
        <taxon>Sphagnophytina</taxon>
        <taxon>Sphagnopsida</taxon>
        <taxon>Sphagnales</taxon>
        <taxon>Sphagnaceae</taxon>
        <taxon>Sphagnum</taxon>
    </lineage>
</organism>
<sequence>MVQLQDSILKHLHHHTLSSMLSNRTFETHHAQILSCFGPWMGIWFIIQCVFPTFQLSSLVFFTTFHMQLGLPHPSIANIFQCV</sequence>
<keyword evidence="1" id="KW-0472">Membrane</keyword>
<keyword evidence="3" id="KW-1185">Reference proteome</keyword>
<keyword evidence="1" id="KW-0812">Transmembrane</keyword>
<protein>
    <submittedName>
        <fullName evidence="2">Uncharacterized protein</fullName>
    </submittedName>
</protein>
<proteinExistence type="predicted"/>
<evidence type="ECO:0000313" key="2">
    <source>
        <dbReference type="EMBL" id="CAK9870200.1"/>
    </source>
</evidence>
<gene>
    <name evidence="2" type="ORF">CSSPJE1EN2_LOCUS12937</name>
</gene>
<keyword evidence="1" id="KW-1133">Transmembrane helix</keyword>
<dbReference type="Proteomes" id="UP001497522">
    <property type="component" value="Chromosome 19"/>
</dbReference>
<reference evidence="2" key="1">
    <citation type="submission" date="2024-03" db="EMBL/GenBank/DDBJ databases">
        <authorList>
            <consortium name="ELIXIR-Norway"/>
            <consortium name="Elixir Norway"/>
        </authorList>
    </citation>
    <scope>NUCLEOTIDE SEQUENCE</scope>
</reference>